<name>A0ABX8H5Y2_9BACT</name>
<proteinExistence type="predicted"/>
<organism evidence="1 2">
    <name type="scientific">Flammeovirga kamogawensis</name>
    <dbReference type="NCBI Taxonomy" id="373891"/>
    <lineage>
        <taxon>Bacteria</taxon>
        <taxon>Pseudomonadati</taxon>
        <taxon>Bacteroidota</taxon>
        <taxon>Cytophagia</taxon>
        <taxon>Cytophagales</taxon>
        <taxon>Flammeovirgaceae</taxon>
        <taxon>Flammeovirga</taxon>
    </lineage>
</organism>
<evidence type="ECO:0000313" key="2">
    <source>
        <dbReference type="Proteomes" id="UP000682802"/>
    </source>
</evidence>
<reference evidence="1 2" key="1">
    <citation type="submission" date="2021-05" db="EMBL/GenBank/DDBJ databases">
        <title>Comparative genomic studies on the polysaccharide-degrading batcterial strains of the Flammeovirga genus.</title>
        <authorList>
            <person name="Zewei F."/>
            <person name="Zheng Z."/>
            <person name="Yu L."/>
            <person name="Ruyue G."/>
            <person name="Yanhong M."/>
            <person name="Yuanyuan C."/>
            <person name="Jingyan G."/>
            <person name="Wenjun H."/>
        </authorList>
    </citation>
    <scope>NUCLEOTIDE SEQUENCE [LARGE SCALE GENOMIC DNA]</scope>
    <source>
        <strain evidence="1 2">YS10</strain>
        <plasmid evidence="1 2">p1</plasmid>
    </source>
</reference>
<protein>
    <submittedName>
        <fullName evidence="1">Uncharacterized protein</fullName>
    </submittedName>
</protein>
<keyword evidence="2" id="KW-1185">Reference proteome</keyword>
<dbReference type="RefSeq" id="WP_158631255.1">
    <property type="nucleotide sequence ID" value="NZ_CP076130.1"/>
</dbReference>
<keyword evidence="1" id="KW-0614">Plasmid</keyword>
<accession>A0ABX8H5Y2</accession>
<geneLocation type="plasmid" evidence="1 2">
    <name>p1</name>
</geneLocation>
<evidence type="ECO:0000313" key="1">
    <source>
        <dbReference type="EMBL" id="QWG10595.1"/>
    </source>
</evidence>
<dbReference type="EMBL" id="CP076130">
    <property type="protein sequence ID" value="QWG10595.1"/>
    <property type="molecule type" value="Genomic_DNA"/>
</dbReference>
<dbReference type="Proteomes" id="UP000682802">
    <property type="component" value="Plasmid p1"/>
</dbReference>
<sequence>MRTQYDKHGKLENIETYVGKIQDFKDDKVSFKNELTMGISHKENSCN</sequence>
<gene>
    <name evidence="1" type="ORF">KM029_24750</name>
</gene>